<name>A0A8J3P599_9ACTN</name>
<proteinExistence type="predicted"/>
<dbReference type="AlphaFoldDB" id="A0A8J3P599"/>
<organism evidence="1 2">
    <name type="scientific">Catellatospora citrea</name>
    <dbReference type="NCBI Taxonomy" id="53366"/>
    <lineage>
        <taxon>Bacteria</taxon>
        <taxon>Bacillati</taxon>
        <taxon>Actinomycetota</taxon>
        <taxon>Actinomycetes</taxon>
        <taxon>Micromonosporales</taxon>
        <taxon>Micromonosporaceae</taxon>
        <taxon>Catellatospora</taxon>
    </lineage>
</organism>
<reference evidence="1 2" key="1">
    <citation type="submission" date="2021-01" db="EMBL/GenBank/DDBJ databases">
        <title>Whole genome shotgun sequence of Catellatospora citrea NBRC 14495.</title>
        <authorList>
            <person name="Komaki H."/>
            <person name="Tamura T."/>
        </authorList>
    </citation>
    <scope>NUCLEOTIDE SEQUENCE [LARGE SCALE GENOMIC DNA]</scope>
    <source>
        <strain evidence="1 2">NBRC 14495</strain>
    </source>
</reference>
<dbReference type="EMBL" id="BONH01000047">
    <property type="protein sequence ID" value="GIG02051.1"/>
    <property type="molecule type" value="Genomic_DNA"/>
</dbReference>
<gene>
    <name evidence="1" type="ORF">Cci01nite_71440</name>
</gene>
<accession>A0A8J3P599</accession>
<sequence length="197" mass="21204">MLNLDAVGRWITRRTGRTLDQHAADPVPAAANLPQAAHGLRTARTDLLLKVDQLRTALINEDDLSGSIAAVTGPLDAIATLGSEYRYARNWADVLIGDPARTEYAEAHRAQPLRRYVNPGDTVPVILPHTDACRQRHLAGRHTRARVSRHDAELDLVIGPAQVRLAHADAGIYQDPAHGGALYVLEPGADEAAASDG</sequence>
<keyword evidence="2" id="KW-1185">Reference proteome</keyword>
<evidence type="ECO:0000313" key="1">
    <source>
        <dbReference type="EMBL" id="GIG02051.1"/>
    </source>
</evidence>
<protein>
    <submittedName>
        <fullName evidence="1">Uncharacterized protein</fullName>
    </submittedName>
</protein>
<dbReference type="RefSeq" id="WP_120316816.1">
    <property type="nucleotide sequence ID" value="NZ_BONH01000047.1"/>
</dbReference>
<comment type="caution">
    <text evidence="1">The sequence shown here is derived from an EMBL/GenBank/DDBJ whole genome shotgun (WGS) entry which is preliminary data.</text>
</comment>
<evidence type="ECO:0000313" key="2">
    <source>
        <dbReference type="Proteomes" id="UP000659904"/>
    </source>
</evidence>
<dbReference type="Proteomes" id="UP000659904">
    <property type="component" value="Unassembled WGS sequence"/>
</dbReference>